<dbReference type="GO" id="GO:0016887">
    <property type="term" value="F:ATP hydrolysis activity"/>
    <property type="evidence" value="ECO:0007669"/>
    <property type="project" value="InterPro"/>
</dbReference>
<dbReference type="InterPro" id="IPR027417">
    <property type="entry name" value="P-loop_NTPase"/>
</dbReference>
<evidence type="ECO:0000313" key="7">
    <source>
        <dbReference type="Proteomes" id="UP000247978"/>
    </source>
</evidence>
<accession>A0A2V3VPA4</accession>
<evidence type="ECO:0000256" key="2">
    <source>
        <dbReference type="ARBA" id="ARBA00022448"/>
    </source>
</evidence>
<organism evidence="6 7">
    <name type="scientific">Pseudogracilibacillus auburnensis</name>
    <dbReference type="NCBI Taxonomy" id="1494959"/>
    <lineage>
        <taxon>Bacteria</taxon>
        <taxon>Bacillati</taxon>
        <taxon>Bacillota</taxon>
        <taxon>Bacilli</taxon>
        <taxon>Bacillales</taxon>
        <taxon>Bacillaceae</taxon>
        <taxon>Pseudogracilibacillus</taxon>
    </lineage>
</organism>
<dbReference type="InterPro" id="IPR003439">
    <property type="entry name" value="ABC_transporter-like_ATP-bd"/>
</dbReference>
<dbReference type="PANTHER" id="PTHR43776">
    <property type="entry name" value="TRANSPORT ATP-BINDING PROTEIN"/>
    <property type="match status" value="1"/>
</dbReference>
<dbReference type="SUPFAM" id="SSF52540">
    <property type="entry name" value="P-loop containing nucleoside triphosphate hydrolases"/>
    <property type="match status" value="1"/>
</dbReference>
<dbReference type="InterPro" id="IPR050319">
    <property type="entry name" value="ABC_transp_ATP-bind"/>
</dbReference>
<feature type="domain" description="ABC transporter" evidence="5">
    <location>
        <begin position="22"/>
        <end position="274"/>
    </location>
</feature>
<keyword evidence="7" id="KW-1185">Reference proteome</keyword>
<sequence>MVILQKEEKKQTEGIHIDQALLEVTDLKKHFPIKSGIIQKTTGYTKALDGLSIKVNKGETFGIVGESGCGKSTAGRTIIRLYEPTSGQIIFKGKDITNLSERKLRKVIRKEIQMIFQDPIASLNPRKTLHKTLVEPLKTHNLYASKREQTNKVKEILEVVGLNASFINRYPHEFSGGQRQRIGIARALLLQPNLIIADEPVSALDVSIQAQIINLIQELQKEFNLTYIFISHDLSVVRYICDRVAVMYLGRMMEVAAKQTLFEEPLHPYTQALMSAVPVLRKKGGQQRERIVLKGDMPSPANPPKGCVFHTRCFKAMPICKEMTPQFKEVKKDHHIACHLY</sequence>
<proteinExistence type="inferred from homology"/>
<dbReference type="PROSITE" id="PS50893">
    <property type="entry name" value="ABC_TRANSPORTER_2"/>
    <property type="match status" value="1"/>
</dbReference>
<evidence type="ECO:0000256" key="3">
    <source>
        <dbReference type="ARBA" id="ARBA00022741"/>
    </source>
</evidence>
<comment type="similarity">
    <text evidence="1">Belongs to the ABC transporter superfamily.</text>
</comment>
<protein>
    <submittedName>
        <fullName evidence="6">Peptide/nickel transport system ATP-binding protein/oligopeptide transport system ATP-binding protein</fullName>
    </submittedName>
</protein>
<reference evidence="6 7" key="1">
    <citation type="submission" date="2018-05" db="EMBL/GenBank/DDBJ databases">
        <title>Genomic Encyclopedia of Type Strains, Phase IV (KMG-IV): sequencing the most valuable type-strain genomes for metagenomic binning, comparative biology and taxonomic classification.</title>
        <authorList>
            <person name="Goeker M."/>
        </authorList>
    </citation>
    <scope>NUCLEOTIDE SEQUENCE [LARGE SCALE GENOMIC DNA]</scope>
    <source>
        <strain evidence="6 7">DSM 28556</strain>
    </source>
</reference>
<dbReference type="GO" id="GO:0055085">
    <property type="term" value="P:transmembrane transport"/>
    <property type="evidence" value="ECO:0007669"/>
    <property type="project" value="UniProtKB-ARBA"/>
</dbReference>
<comment type="caution">
    <text evidence="6">The sequence shown here is derived from an EMBL/GenBank/DDBJ whole genome shotgun (WGS) entry which is preliminary data.</text>
</comment>
<dbReference type="Proteomes" id="UP000247978">
    <property type="component" value="Unassembled WGS sequence"/>
</dbReference>
<evidence type="ECO:0000259" key="5">
    <source>
        <dbReference type="PROSITE" id="PS50893"/>
    </source>
</evidence>
<evidence type="ECO:0000256" key="4">
    <source>
        <dbReference type="ARBA" id="ARBA00022840"/>
    </source>
</evidence>
<dbReference type="InterPro" id="IPR017871">
    <property type="entry name" value="ABC_transporter-like_CS"/>
</dbReference>
<name>A0A2V3VPA4_9BACI</name>
<dbReference type="Pfam" id="PF00005">
    <property type="entry name" value="ABC_tran"/>
    <property type="match status" value="1"/>
</dbReference>
<evidence type="ECO:0000313" key="6">
    <source>
        <dbReference type="EMBL" id="PXW82638.1"/>
    </source>
</evidence>
<keyword evidence="4 6" id="KW-0067">ATP-binding</keyword>
<dbReference type="GO" id="GO:0005524">
    <property type="term" value="F:ATP binding"/>
    <property type="evidence" value="ECO:0007669"/>
    <property type="project" value="UniProtKB-KW"/>
</dbReference>
<dbReference type="GO" id="GO:0015833">
    <property type="term" value="P:peptide transport"/>
    <property type="evidence" value="ECO:0007669"/>
    <property type="project" value="InterPro"/>
</dbReference>
<dbReference type="FunFam" id="3.40.50.300:FF:000016">
    <property type="entry name" value="Oligopeptide ABC transporter ATP-binding component"/>
    <property type="match status" value="1"/>
</dbReference>
<dbReference type="AlphaFoldDB" id="A0A2V3VPA4"/>
<dbReference type="SMART" id="SM00382">
    <property type="entry name" value="AAA"/>
    <property type="match status" value="1"/>
</dbReference>
<dbReference type="NCBIfam" id="TIGR01727">
    <property type="entry name" value="oligo_HPY"/>
    <property type="match status" value="1"/>
</dbReference>
<evidence type="ECO:0000256" key="1">
    <source>
        <dbReference type="ARBA" id="ARBA00005417"/>
    </source>
</evidence>
<dbReference type="CDD" id="cd03257">
    <property type="entry name" value="ABC_NikE_OppD_transporters"/>
    <property type="match status" value="1"/>
</dbReference>
<dbReference type="NCBIfam" id="NF008453">
    <property type="entry name" value="PRK11308.1"/>
    <property type="match status" value="1"/>
</dbReference>
<dbReference type="Gene3D" id="3.40.50.300">
    <property type="entry name" value="P-loop containing nucleotide triphosphate hydrolases"/>
    <property type="match status" value="1"/>
</dbReference>
<dbReference type="InterPro" id="IPR013563">
    <property type="entry name" value="Oligopep_ABC_C"/>
</dbReference>
<keyword evidence="3" id="KW-0547">Nucleotide-binding</keyword>
<dbReference type="EMBL" id="QJJQ01000017">
    <property type="protein sequence ID" value="PXW82638.1"/>
    <property type="molecule type" value="Genomic_DNA"/>
</dbReference>
<gene>
    <name evidence="6" type="ORF">DFR56_11776</name>
</gene>
<dbReference type="Pfam" id="PF08352">
    <property type="entry name" value="oligo_HPY"/>
    <property type="match status" value="1"/>
</dbReference>
<dbReference type="PANTHER" id="PTHR43776:SF7">
    <property type="entry name" value="D,D-DIPEPTIDE TRANSPORT ATP-BINDING PROTEIN DDPF-RELATED"/>
    <property type="match status" value="1"/>
</dbReference>
<dbReference type="InterPro" id="IPR003593">
    <property type="entry name" value="AAA+_ATPase"/>
</dbReference>
<dbReference type="PROSITE" id="PS00211">
    <property type="entry name" value="ABC_TRANSPORTER_1"/>
    <property type="match status" value="1"/>
</dbReference>
<keyword evidence="2" id="KW-0813">Transport</keyword>